<dbReference type="NCBIfam" id="NF010052">
    <property type="entry name" value="PRK13529.1"/>
    <property type="match status" value="1"/>
</dbReference>
<evidence type="ECO:0000256" key="6">
    <source>
        <dbReference type="RuleBase" id="RU003427"/>
    </source>
</evidence>
<feature type="binding site" evidence="4">
    <location>
        <position position="454"/>
    </location>
    <ligand>
        <name>(S)-malate</name>
        <dbReference type="ChEBI" id="CHEBI:15589"/>
    </ligand>
</feature>
<dbReference type="AlphaFoldDB" id="A0A841YD87"/>
<reference evidence="9 10" key="1">
    <citation type="submission" date="2020-03" db="EMBL/GenBank/DDBJ databases">
        <title>Soil Listeria distribution.</title>
        <authorList>
            <person name="Liao J."/>
            <person name="Wiedmann M."/>
        </authorList>
    </citation>
    <scope>NUCLEOTIDE SEQUENCE [LARGE SCALE GENOMIC DNA]</scope>
    <source>
        <strain evidence="9 10">FSL L7-1645</strain>
    </source>
</reference>
<keyword evidence="5 6" id="KW-0479">Metal-binding</keyword>
<dbReference type="Gene3D" id="3.40.50.10380">
    <property type="entry name" value="Malic enzyme, N-terminal domain"/>
    <property type="match status" value="1"/>
</dbReference>
<accession>A0A841YD87</accession>
<dbReference type="InterPro" id="IPR036291">
    <property type="entry name" value="NAD(P)-bd_dom_sf"/>
</dbReference>
<dbReference type="PRINTS" id="PR00072">
    <property type="entry name" value="MALOXRDTASE"/>
</dbReference>
<dbReference type="Gene3D" id="3.40.50.720">
    <property type="entry name" value="NAD(P)-binding Rossmann-like Domain"/>
    <property type="match status" value="1"/>
</dbReference>
<feature type="binding site" evidence="4">
    <location>
        <position position="410"/>
    </location>
    <ligand>
        <name>(S)-malate</name>
        <dbReference type="ChEBI" id="CHEBI:15589"/>
    </ligand>
</feature>
<dbReference type="InterPro" id="IPR012302">
    <property type="entry name" value="Malic_NAD-bd"/>
</dbReference>
<dbReference type="PIRSF" id="PIRSF000106">
    <property type="entry name" value="ME"/>
    <property type="match status" value="1"/>
</dbReference>
<dbReference type="EMBL" id="JAARPY010000004">
    <property type="protein sequence ID" value="MBC1398200.1"/>
    <property type="molecule type" value="Genomic_DNA"/>
</dbReference>
<evidence type="ECO:0000256" key="2">
    <source>
        <dbReference type="ARBA" id="ARBA00023027"/>
    </source>
</evidence>
<feature type="domain" description="Malic enzyme NAD-binding" evidence="7">
    <location>
        <begin position="266"/>
        <end position="522"/>
    </location>
</feature>
<dbReference type="SMART" id="SM01274">
    <property type="entry name" value="malic"/>
    <property type="match status" value="1"/>
</dbReference>
<evidence type="ECO:0000256" key="1">
    <source>
        <dbReference type="ARBA" id="ARBA00008785"/>
    </source>
</evidence>
<comment type="cofactor">
    <cofactor evidence="5">
        <name>Mg(2+)</name>
        <dbReference type="ChEBI" id="CHEBI:18420"/>
    </cofactor>
    <cofactor evidence="5">
        <name>Mn(2+)</name>
        <dbReference type="ChEBI" id="CHEBI:29035"/>
    </cofactor>
    <text evidence="5">Divalent metal cations. Prefers magnesium or manganese.</text>
</comment>
<evidence type="ECO:0000313" key="9">
    <source>
        <dbReference type="EMBL" id="MBC1398200.1"/>
    </source>
</evidence>
<feature type="binding site" evidence="5">
    <location>
        <position position="265"/>
    </location>
    <ligand>
        <name>a divalent metal cation</name>
        <dbReference type="ChEBI" id="CHEBI:60240"/>
    </ligand>
</feature>
<dbReference type="SMART" id="SM00919">
    <property type="entry name" value="Malic_M"/>
    <property type="match status" value="1"/>
</dbReference>
<dbReference type="Pfam" id="PF03949">
    <property type="entry name" value="Malic_M"/>
    <property type="match status" value="1"/>
</dbReference>
<dbReference type="SUPFAM" id="SSF53223">
    <property type="entry name" value="Aminoacid dehydrogenase-like, N-terminal domain"/>
    <property type="match status" value="1"/>
</dbReference>
<feature type="active site" description="Proton acceptor" evidence="3">
    <location>
        <position position="170"/>
    </location>
</feature>
<gene>
    <name evidence="9" type="ORF">HB844_04870</name>
</gene>
<dbReference type="GO" id="GO:0004470">
    <property type="term" value="F:malic enzyme activity"/>
    <property type="evidence" value="ECO:0007669"/>
    <property type="project" value="InterPro"/>
</dbReference>
<evidence type="ECO:0000256" key="5">
    <source>
        <dbReference type="PIRSR" id="PIRSR000106-3"/>
    </source>
</evidence>
<dbReference type="GO" id="GO:0051287">
    <property type="term" value="F:NAD binding"/>
    <property type="evidence" value="ECO:0007669"/>
    <property type="project" value="InterPro"/>
</dbReference>
<dbReference type="SUPFAM" id="SSF51735">
    <property type="entry name" value="NAD(P)-binding Rossmann-fold domains"/>
    <property type="match status" value="1"/>
</dbReference>
<dbReference type="InterPro" id="IPR012301">
    <property type="entry name" value="Malic_N_dom"/>
</dbReference>
<dbReference type="GO" id="GO:0006108">
    <property type="term" value="P:malate metabolic process"/>
    <property type="evidence" value="ECO:0007669"/>
    <property type="project" value="TreeGrafter"/>
</dbReference>
<sequence>MEKELLNVKNKILQNPYLNKGTAFTYAERQKYELDGLLPSEVETIDTQILRVKEVLDNIPEALEKNYYLTSIYRTNRTLYFATIQKYLTELLPIIYTPTIGDVVMNAHKHFEPSTDAVYINAFRPETMKRKLQNACEHPEKIKMLVITDGEGVLGIGDWGVNGIQIAIGKLAVYTLAAGLDPETCLPIALDCGTNNKELREHPLYLGERKERLTGMEYDASIESFIQSAKEVFPEAVFHFEDFGRENASRILETYRDQVCSFNDDIEGTGAMVVAAALATTRVSKIPLDKQRIIIFGAGTAGIGIANQISHEMMHISQQPFETAKQAFYLVDKNGLITNDMTDLTDGQQKYARNEEDFTHLDTTSLLELVKAIKPTMLIGASGVTGAFTEEVVREMANNTIRPAILPLSNPTKLAEAKASDLITWTKGKALIVTGSPTSPVEYEGQTYEIGQANNALLYPGLGLGTIVSRAQKITSQMLREAAHAVSNQVNLTHKGAALLPPVSTLLETSTQVAYAVCQAAIKEGVAKAENITQEDVQSAIWMPVYKEV</sequence>
<evidence type="ECO:0000256" key="3">
    <source>
        <dbReference type="PIRSR" id="PIRSR000106-1"/>
    </source>
</evidence>
<keyword evidence="2" id="KW-0520">NAD</keyword>
<protein>
    <submittedName>
        <fullName evidence="9">NAD-dependent malic enzyme</fullName>
    </submittedName>
</protein>
<dbReference type="Proteomes" id="UP000571128">
    <property type="component" value="Unassembled WGS sequence"/>
</dbReference>
<evidence type="ECO:0000259" key="7">
    <source>
        <dbReference type="SMART" id="SM00919"/>
    </source>
</evidence>
<dbReference type="PANTHER" id="PTHR23406:SF34">
    <property type="entry name" value="NAD-DEPENDENT MALIC ENZYME, MITOCHONDRIAL"/>
    <property type="match status" value="1"/>
</dbReference>
<dbReference type="InterPro" id="IPR046346">
    <property type="entry name" value="Aminoacid_DH-like_N_sf"/>
</dbReference>
<proteinExistence type="inferred from homology"/>
<dbReference type="GO" id="GO:0005829">
    <property type="term" value="C:cytosol"/>
    <property type="evidence" value="ECO:0007669"/>
    <property type="project" value="TreeGrafter"/>
</dbReference>
<comment type="similarity">
    <text evidence="1 6">Belongs to the malic enzymes family.</text>
</comment>
<dbReference type="GO" id="GO:0016616">
    <property type="term" value="F:oxidoreductase activity, acting on the CH-OH group of donors, NAD or NADP as acceptor"/>
    <property type="evidence" value="ECO:0007669"/>
    <property type="project" value="InterPro"/>
</dbReference>
<name>A0A841YD87_9LIST</name>
<evidence type="ECO:0000259" key="8">
    <source>
        <dbReference type="SMART" id="SM01274"/>
    </source>
</evidence>
<evidence type="ECO:0000256" key="4">
    <source>
        <dbReference type="PIRSR" id="PIRSR000106-2"/>
    </source>
</evidence>
<feature type="binding site" evidence="5">
    <location>
        <position position="241"/>
    </location>
    <ligand>
        <name>a divalent metal cation</name>
        <dbReference type="ChEBI" id="CHEBI:60240"/>
    </ligand>
</feature>
<feature type="binding site" evidence="5">
    <location>
        <position position="242"/>
    </location>
    <ligand>
        <name>a divalent metal cation</name>
        <dbReference type="ChEBI" id="CHEBI:60240"/>
    </ligand>
</feature>
<feature type="domain" description="Malic enzyme N-terminal" evidence="8">
    <location>
        <begin position="73"/>
        <end position="256"/>
    </location>
</feature>
<feature type="active site" description="Proton donor" evidence="3">
    <location>
        <position position="96"/>
    </location>
</feature>
<dbReference type="InterPro" id="IPR037062">
    <property type="entry name" value="Malic_N_dom_sf"/>
</dbReference>
<dbReference type="PANTHER" id="PTHR23406">
    <property type="entry name" value="MALIC ENZYME-RELATED"/>
    <property type="match status" value="1"/>
</dbReference>
<dbReference type="InterPro" id="IPR001891">
    <property type="entry name" value="Malic_OxRdtase"/>
</dbReference>
<comment type="caution">
    <text evidence="9">The sequence shown here is derived from an EMBL/GenBank/DDBJ whole genome shotgun (WGS) entry which is preliminary data.</text>
</comment>
<organism evidence="9 10">
    <name type="scientific">Listeria fleischmannii</name>
    <dbReference type="NCBI Taxonomy" id="1069827"/>
    <lineage>
        <taxon>Bacteria</taxon>
        <taxon>Bacillati</taxon>
        <taxon>Bacillota</taxon>
        <taxon>Bacilli</taxon>
        <taxon>Bacillales</taxon>
        <taxon>Listeriaceae</taxon>
        <taxon>Listeria</taxon>
    </lineage>
</organism>
<dbReference type="GO" id="GO:0046872">
    <property type="term" value="F:metal ion binding"/>
    <property type="evidence" value="ECO:0007669"/>
    <property type="project" value="UniProtKB-KW"/>
</dbReference>
<dbReference type="Pfam" id="PF00390">
    <property type="entry name" value="malic"/>
    <property type="match status" value="1"/>
</dbReference>
<evidence type="ECO:0000313" key="10">
    <source>
        <dbReference type="Proteomes" id="UP000571128"/>
    </source>
</evidence>